<comment type="caution">
    <text evidence="1">The sequence shown here is derived from an EMBL/GenBank/DDBJ whole genome shotgun (WGS) entry which is preliminary data.</text>
</comment>
<evidence type="ECO:0000313" key="1">
    <source>
        <dbReference type="EMBL" id="KAI8030174.1"/>
    </source>
</evidence>
<dbReference type="Proteomes" id="UP001060215">
    <property type="component" value="Chromosome 1"/>
</dbReference>
<dbReference type="EMBL" id="CM045758">
    <property type="protein sequence ID" value="KAI8030174.1"/>
    <property type="molecule type" value="Genomic_DNA"/>
</dbReference>
<proteinExistence type="predicted"/>
<keyword evidence="2" id="KW-1185">Reference proteome</keyword>
<reference evidence="1 2" key="1">
    <citation type="journal article" date="2022" name="Plant J.">
        <title>Chromosome-level genome of Camellia lanceoleosa provides a valuable resource for understanding genome evolution and self-incompatibility.</title>
        <authorList>
            <person name="Gong W."/>
            <person name="Xiao S."/>
            <person name="Wang L."/>
            <person name="Liao Z."/>
            <person name="Chang Y."/>
            <person name="Mo W."/>
            <person name="Hu G."/>
            <person name="Li W."/>
            <person name="Zhao G."/>
            <person name="Zhu H."/>
            <person name="Hu X."/>
            <person name="Ji K."/>
            <person name="Xiang X."/>
            <person name="Song Q."/>
            <person name="Yuan D."/>
            <person name="Jin S."/>
            <person name="Zhang L."/>
        </authorList>
    </citation>
    <scope>NUCLEOTIDE SEQUENCE [LARGE SCALE GENOMIC DNA]</scope>
    <source>
        <strain evidence="1">SQ_2022a</strain>
    </source>
</reference>
<name>A0ACC0J064_9ERIC</name>
<organism evidence="1 2">
    <name type="scientific">Camellia lanceoleosa</name>
    <dbReference type="NCBI Taxonomy" id="1840588"/>
    <lineage>
        <taxon>Eukaryota</taxon>
        <taxon>Viridiplantae</taxon>
        <taxon>Streptophyta</taxon>
        <taxon>Embryophyta</taxon>
        <taxon>Tracheophyta</taxon>
        <taxon>Spermatophyta</taxon>
        <taxon>Magnoliopsida</taxon>
        <taxon>eudicotyledons</taxon>
        <taxon>Gunneridae</taxon>
        <taxon>Pentapetalae</taxon>
        <taxon>asterids</taxon>
        <taxon>Ericales</taxon>
        <taxon>Theaceae</taxon>
        <taxon>Camellia</taxon>
    </lineage>
</organism>
<protein>
    <submittedName>
        <fullName evidence="1">UPF0481 protein</fullName>
    </submittedName>
</protein>
<gene>
    <name evidence="1" type="ORF">LOK49_LG01G01017</name>
</gene>
<sequence>MDEETLRIISDYIKRELDEPPDDRVDWDHLLGELGRERDRRSYTYTLPSHGFTEEYLYEYGQRYLYSGVSSRVHGTRVVVKFVENFIRNANLLQRTSQFYKIADPCFDWVEFLIKRFFESCFVVELFRKYAMVVPVEVDDPIFNKPQNRLTVQCYLTSKYDELPPLFVLVEFFNLTKNQDNTQDNFIDLVLHFFKNMVGPPLNPSLNNHSEIQIDESKPLVDLVHKAFVDPDAAQTSISMERIIELHFINYATELQEAGVKFKRMEGNNLEIKFQNGVLEIPPIKVAENTTLCLLQTLTKYERDTFPADAPKKVNDYVKFIHCLINSPKDVELLRHSGIIENWLGNDQLIFDKLIELGNESKISLGFTYSGIFKKVNEHCGHRRNVWMANLRRNYFNSPWSFVSFLAAVVLLLLTLTQTVFSILSYHPS</sequence>
<evidence type="ECO:0000313" key="2">
    <source>
        <dbReference type="Proteomes" id="UP001060215"/>
    </source>
</evidence>
<accession>A0ACC0J064</accession>